<evidence type="ECO:0000313" key="2">
    <source>
        <dbReference type="EMBL" id="KAK2022527.1"/>
    </source>
</evidence>
<evidence type="ECO:0000313" key="3">
    <source>
        <dbReference type="Proteomes" id="UP001232148"/>
    </source>
</evidence>
<dbReference type="EMBL" id="MU843039">
    <property type="protein sequence ID" value="KAK2022527.1"/>
    <property type="molecule type" value="Genomic_DNA"/>
</dbReference>
<feature type="compositionally biased region" description="Basic residues" evidence="1">
    <location>
        <begin position="295"/>
        <end position="308"/>
    </location>
</feature>
<proteinExistence type="predicted"/>
<evidence type="ECO:0000256" key="1">
    <source>
        <dbReference type="SAM" id="MobiDB-lite"/>
    </source>
</evidence>
<feature type="region of interest" description="Disordered" evidence="1">
    <location>
        <begin position="278"/>
        <end position="310"/>
    </location>
</feature>
<dbReference type="AlphaFoldDB" id="A0AAD9LVW0"/>
<organism evidence="2 3">
    <name type="scientific">Colletotrichum zoysiae</name>
    <dbReference type="NCBI Taxonomy" id="1216348"/>
    <lineage>
        <taxon>Eukaryota</taxon>
        <taxon>Fungi</taxon>
        <taxon>Dikarya</taxon>
        <taxon>Ascomycota</taxon>
        <taxon>Pezizomycotina</taxon>
        <taxon>Sordariomycetes</taxon>
        <taxon>Hypocreomycetidae</taxon>
        <taxon>Glomerellales</taxon>
        <taxon>Glomerellaceae</taxon>
        <taxon>Colletotrichum</taxon>
        <taxon>Colletotrichum graminicola species complex</taxon>
    </lineage>
</organism>
<dbReference type="PANTHER" id="PTHR40788:SF1">
    <property type="entry name" value="IPA PROTEIN"/>
    <property type="match status" value="1"/>
</dbReference>
<gene>
    <name evidence="2" type="ORF">LX32DRAFT_710102</name>
</gene>
<keyword evidence="3" id="KW-1185">Reference proteome</keyword>
<accession>A0AAD9LVW0</accession>
<name>A0AAD9LVW0_9PEZI</name>
<dbReference type="PANTHER" id="PTHR40788">
    <property type="entry name" value="CLR5 DOMAIN-CONTAINING PROTEIN-RELATED"/>
    <property type="match status" value="1"/>
</dbReference>
<sequence length="341" mass="38569">MRVVSDKYIGAAVFDALHNVVKEAAGWDYIHQLLARLETILESNAHRTILLQEISNICQLAYSSAQGLFKRHIQSSTGVKWYKRVSNAYDNAGNARVTLKGNPGDLTRSDPQLHYALRLCYPDTTASKAVEWLKKLTDVRENHPSEREKLSEGGFESLCNLAITVGFFQDLSRTLKLPFPSRKKGVFFGSRTQELEAELNKFKTDLDVGDFAAPMGMLLEPGMAEGALEALDRFIVDRAGASLGFLYQDLVDECFHDLQSQYIHYKAKVEAGQKEWTPLPVPASSRARPRFNNANKRKRHGRRTRSHKTSALEPDLRWMSLVYARRLNGAYGWDEKTFAVD</sequence>
<protein>
    <submittedName>
        <fullName evidence="2">Uncharacterized protein</fullName>
    </submittedName>
</protein>
<comment type="caution">
    <text evidence="2">The sequence shown here is derived from an EMBL/GenBank/DDBJ whole genome shotgun (WGS) entry which is preliminary data.</text>
</comment>
<reference evidence="2" key="1">
    <citation type="submission" date="2021-06" db="EMBL/GenBank/DDBJ databases">
        <title>Comparative genomics, transcriptomics and evolutionary studies reveal genomic signatures of adaptation to plant cell wall in hemibiotrophic fungi.</title>
        <authorList>
            <consortium name="DOE Joint Genome Institute"/>
            <person name="Baroncelli R."/>
            <person name="Diaz J.F."/>
            <person name="Benocci T."/>
            <person name="Peng M."/>
            <person name="Battaglia E."/>
            <person name="Haridas S."/>
            <person name="Andreopoulos W."/>
            <person name="Labutti K."/>
            <person name="Pangilinan J."/>
            <person name="Floch G.L."/>
            <person name="Makela M.R."/>
            <person name="Henrissat B."/>
            <person name="Grigoriev I.V."/>
            <person name="Crouch J.A."/>
            <person name="De Vries R.P."/>
            <person name="Sukno S.A."/>
            <person name="Thon M.R."/>
        </authorList>
    </citation>
    <scope>NUCLEOTIDE SEQUENCE</scope>
    <source>
        <strain evidence="2">MAFF235873</strain>
    </source>
</reference>
<dbReference type="Proteomes" id="UP001232148">
    <property type="component" value="Unassembled WGS sequence"/>
</dbReference>